<dbReference type="SUPFAM" id="SSF53681">
    <property type="entry name" value="Aspartate/glutamate racemase"/>
    <property type="match status" value="2"/>
</dbReference>
<proteinExistence type="inferred from homology"/>
<dbReference type="EMBL" id="LHSG01000001">
    <property type="protein sequence ID" value="KPD25069.1"/>
    <property type="molecule type" value="Genomic_DNA"/>
</dbReference>
<dbReference type="Proteomes" id="UP000053030">
    <property type="component" value="Unassembled WGS sequence"/>
</dbReference>
<evidence type="ECO:0000256" key="1">
    <source>
        <dbReference type="ARBA" id="ARBA00007847"/>
    </source>
</evidence>
<reference evidence="3 4" key="1">
    <citation type="submission" date="2015-08" db="EMBL/GenBank/DDBJ databases">
        <title>Genome sequencing and assembly of the deep-sea bacterium Idiomarina zobellii.</title>
        <authorList>
            <person name="Mithoefer S.D."/>
            <person name="Rheaume B.A."/>
            <person name="MacLea K.S."/>
        </authorList>
    </citation>
    <scope>NUCLEOTIDE SEQUENCE [LARGE SCALE GENOMIC DNA]</scope>
    <source>
        <strain evidence="3 4">KMM 231</strain>
    </source>
</reference>
<evidence type="ECO:0000313" key="4">
    <source>
        <dbReference type="Proteomes" id="UP000053030"/>
    </source>
</evidence>
<organism evidence="3 4">
    <name type="scientific">Idiomarina zobellii</name>
    <dbReference type="NCBI Taxonomy" id="86103"/>
    <lineage>
        <taxon>Bacteria</taxon>
        <taxon>Pseudomonadati</taxon>
        <taxon>Pseudomonadota</taxon>
        <taxon>Gammaproteobacteria</taxon>
        <taxon>Alteromonadales</taxon>
        <taxon>Idiomarinaceae</taxon>
        <taxon>Idiomarina</taxon>
    </lineage>
</organism>
<name>A0A837NKL5_9GAMM</name>
<dbReference type="PANTHER" id="PTHR21198:SF7">
    <property type="entry name" value="ASPARTATE-GLUTAMATE RACEMASE FAMILY"/>
    <property type="match status" value="1"/>
</dbReference>
<protein>
    <submittedName>
        <fullName evidence="3">Racemase</fullName>
    </submittedName>
</protein>
<dbReference type="InterPro" id="IPR015942">
    <property type="entry name" value="Asp/Glu/hydantoin_racemase"/>
</dbReference>
<accession>A0A837NKL5</accession>
<keyword evidence="4" id="KW-1185">Reference proteome</keyword>
<dbReference type="GO" id="GO:0047661">
    <property type="term" value="F:amino-acid racemase activity"/>
    <property type="evidence" value="ECO:0007669"/>
    <property type="project" value="InterPro"/>
</dbReference>
<dbReference type="Pfam" id="PF01177">
    <property type="entry name" value="Asp_Glu_race"/>
    <property type="match status" value="1"/>
</dbReference>
<dbReference type="PANTHER" id="PTHR21198">
    <property type="entry name" value="GLUTAMATE RACEMASE"/>
    <property type="match status" value="1"/>
</dbReference>
<dbReference type="InterPro" id="IPR004380">
    <property type="entry name" value="Asp_race"/>
</dbReference>
<dbReference type="PROSITE" id="PS00924">
    <property type="entry name" value="ASP_GLU_RACEMASE_2"/>
    <property type="match status" value="1"/>
</dbReference>
<dbReference type="AlphaFoldDB" id="A0A837NKL5"/>
<keyword evidence="2" id="KW-0413">Isomerase</keyword>
<evidence type="ECO:0000256" key="2">
    <source>
        <dbReference type="ARBA" id="ARBA00023235"/>
    </source>
</evidence>
<sequence length="230" mass="25401">MKTVGIIGGMSWESTSTYYRRLNQLINERLGGLHSAELILASVDFAPIENMQSKGDWNAAASALVTKARQLEKVGAECIVIATNTMHKVAPEIEAAVSIPLIHIVDALANHLKKNKVERAGLLGTRFTMQQPFYKERLEQQGIKVLTPNESDSKAIDSIIFKELCHGQFTDDARKQYLKVIDDLSAKGAQGVILGCTEIGLLVQQEHSELPLFDTTEVHCQAIADWMLKS</sequence>
<comment type="similarity">
    <text evidence="1">Belongs to the aspartate/glutamate racemases family.</text>
</comment>
<dbReference type="NCBIfam" id="TIGR00035">
    <property type="entry name" value="asp_race"/>
    <property type="match status" value="1"/>
</dbReference>
<dbReference type="InterPro" id="IPR001920">
    <property type="entry name" value="Asp/Glu_race"/>
</dbReference>
<gene>
    <name evidence="3" type="ORF">AFK76_01570</name>
</gene>
<comment type="caution">
    <text evidence="3">The sequence shown here is derived from an EMBL/GenBank/DDBJ whole genome shotgun (WGS) entry which is preliminary data.</text>
</comment>
<dbReference type="Gene3D" id="3.40.50.1860">
    <property type="match status" value="2"/>
</dbReference>
<dbReference type="RefSeq" id="WP_053952545.1">
    <property type="nucleotide sequence ID" value="NZ_FNCB01000001.1"/>
</dbReference>
<dbReference type="OrthoDB" id="9803739at2"/>
<evidence type="ECO:0000313" key="3">
    <source>
        <dbReference type="EMBL" id="KPD25069.1"/>
    </source>
</evidence>
<dbReference type="InterPro" id="IPR033134">
    <property type="entry name" value="Asp/Glu_racemase_AS_2"/>
</dbReference>